<organism evidence="1 2">
    <name type="scientific">Methylobacterium gnaphalii</name>
    <dbReference type="NCBI Taxonomy" id="1010610"/>
    <lineage>
        <taxon>Bacteria</taxon>
        <taxon>Pseudomonadati</taxon>
        <taxon>Pseudomonadota</taxon>
        <taxon>Alphaproteobacteria</taxon>
        <taxon>Hyphomicrobiales</taxon>
        <taxon>Methylobacteriaceae</taxon>
        <taxon>Methylobacterium</taxon>
    </lineage>
</organism>
<protein>
    <submittedName>
        <fullName evidence="1">Uncharacterized protein</fullName>
    </submittedName>
</protein>
<dbReference type="Proteomes" id="UP000321750">
    <property type="component" value="Unassembled WGS sequence"/>
</dbReference>
<keyword evidence="2" id="KW-1185">Reference proteome</keyword>
<name>A0A512JPW8_9HYPH</name>
<dbReference type="EMBL" id="BJZV01000027">
    <property type="protein sequence ID" value="GEP12010.1"/>
    <property type="molecule type" value="Genomic_DNA"/>
</dbReference>
<dbReference type="OrthoDB" id="8017698at2"/>
<proteinExistence type="predicted"/>
<accession>A0A512JPW8</accession>
<reference evidence="1 2" key="1">
    <citation type="submission" date="2019-07" db="EMBL/GenBank/DDBJ databases">
        <title>Whole genome shotgun sequence of Methylobacterium gnaphalii NBRC 107716.</title>
        <authorList>
            <person name="Hosoyama A."/>
            <person name="Uohara A."/>
            <person name="Ohji S."/>
            <person name="Ichikawa N."/>
        </authorList>
    </citation>
    <scope>NUCLEOTIDE SEQUENCE [LARGE SCALE GENOMIC DNA]</scope>
    <source>
        <strain evidence="1 2">NBRC 107716</strain>
    </source>
</reference>
<comment type="caution">
    <text evidence="1">The sequence shown here is derived from an EMBL/GenBank/DDBJ whole genome shotgun (WGS) entry which is preliminary data.</text>
</comment>
<sequence>MFNSFADFGLDGLEALRAVIAATPYRTIDQAVASLVVFSHPDTVRQTGCRPFVKTVRDAARRGQIEERGGVLVGLDDNKSPTDAFLWCNALRRPREAQFNHVYADSADPESYTSLANLCVTPSFIAKLTDTDPYVRSLLRYRTFDLYGWVPAGLAEPERPPKYDRLVWAPPLPPVADVEAVSRARMSRKPRDRTVQIVRRIGWVFGDFEATVVPYGKV</sequence>
<evidence type="ECO:0000313" key="2">
    <source>
        <dbReference type="Proteomes" id="UP000321750"/>
    </source>
</evidence>
<gene>
    <name evidence="1" type="ORF">MGN01_38550</name>
</gene>
<dbReference type="RefSeq" id="WP_147048413.1">
    <property type="nucleotide sequence ID" value="NZ_BJZV01000027.1"/>
</dbReference>
<dbReference type="AlphaFoldDB" id="A0A512JPW8"/>
<evidence type="ECO:0000313" key="1">
    <source>
        <dbReference type="EMBL" id="GEP12010.1"/>
    </source>
</evidence>